<name>C0E9U8_9FIRM</name>
<proteinExistence type="predicted"/>
<evidence type="ECO:0000259" key="1">
    <source>
        <dbReference type="Pfam" id="PF13333"/>
    </source>
</evidence>
<gene>
    <name evidence="2" type="ORF">CLOSTMETH_00599</name>
</gene>
<evidence type="ECO:0000313" key="3">
    <source>
        <dbReference type="Proteomes" id="UP000003340"/>
    </source>
</evidence>
<dbReference type="AlphaFoldDB" id="C0E9U8"/>
<reference evidence="2 3" key="2">
    <citation type="submission" date="2009-02" db="EMBL/GenBank/DDBJ databases">
        <title>Draft genome sequence of Clostridium methylpentosum (DSM 5476).</title>
        <authorList>
            <person name="Sudarsanam P."/>
            <person name="Ley R."/>
            <person name="Guruge J."/>
            <person name="Turnbaugh P.J."/>
            <person name="Mahowald M."/>
            <person name="Liep D."/>
            <person name="Gordon J."/>
        </authorList>
    </citation>
    <scope>NUCLEOTIDE SEQUENCE [LARGE SCALE GENOMIC DNA]</scope>
    <source>
        <strain evidence="2 3">DSM 5476</strain>
    </source>
</reference>
<dbReference type="InterPro" id="IPR001584">
    <property type="entry name" value="Integrase_cat-core"/>
</dbReference>
<accession>C0E9U8</accession>
<evidence type="ECO:0000313" key="2">
    <source>
        <dbReference type="EMBL" id="EEG31758.1"/>
    </source>
</evidence>
<reference evidence="2 3" key="1">
    <citation type="submission" date="2009-01" db="EMBL/GenBank/DDBJ databases">
        <authorList>
            <person name="Fulton L."/>
            <person name="Clifton S."/>
            <person name="Fulton B."/>
            <person name="Xu J."/>
            <person name="Minx P."/>
            <person name="Pepin K.H."/>
            <person name="Johnson M."/>
            <person name="Bhonagiri V."/>
            <person name="Nash W.E."/>
            <person name="Mardis E.R."/>
            <person name="Wilson R.K."/>
        </authorList>
    </citation>
    <scope>NUCLEOTIDE SEQUENCE [LARGE SCALE GENOMIC DNA]</scope>
    <source>
        <strain evidence="2 3">DSM 5476</strain>
    </source>
</reference>
<dbReference type="EMBL" id="ACEC01000024">
    <property type="protein sequence ID" value="EEG31758.1"/>
    <property type="molecule type" value="Genomic_DNA"/>
</dbReference>
<dbReference type="Proteomes" id="UP000003340">
    <property type="component" value="Unassembled WGS sequence"/>
</dbReference>
<sequence>NCHKLSSFSQTRSLIDEFIWFYNNERIQLKTKLTPLQKRRQLA</sequence>
<organism evidence="2 3">
    <name type="scientific">[Clostridium] methylpentosum DSM 5476</name>
    <dbReference type="NCBI Taxonomy" id="537013"/>
    <lineage>
        <taxon>Bacteria</taxon>
        <taxon>Bacillati</taxon>
        <taxon>Bacillota</taxon>
        <taxon>Clostridia</taxon>
        <taxon>Eubacteriales</taxon>
        <taxon>Oscillospiraceae</taxon>
        <taxon>Oscillospiraceae incertae sedis</taxon>
    </lineage>
</organism>
<dbReference type="HOGENOM" id="CLU_3226058_0_0_9"/>
<dbReference type="Pfam" id="PF13333">
    <property type="entry name" value="rve_2"/>
    <property type="match status" value="1"/>
</dbReference>
<protein>
    <recommendedName>
        <fullName evidence="1">Integrase catalytic domain-containing protein</fullName>
    </recommendedName>
</protein>
<feature type="domain" description="Integrase catalytic" evidence="1">
    <location>
        <begin position="5"/>
        <end position="41"/>
    </location>
</feature>
<dbReference type="GO" id="GO:0015074">
    <property type="term" value="P:DNA integration"/>
    <property type="evidence" value="ECO:0007669"/>
    <property type="project" value="InterPro"/>
</dbReference>
<feature type="non-terminal residue" evidence="2">
    <location>
        <position position="1"/>
    </location>
</feature>
<comment type="caution">
    <text evidence="2">The sequence shown here is derived from an EMBL/GenBank/DDBJ whole genome shotgun (WGS) entry which is preliminary data.</text>
</comment>
<keyword evidence="3" id="KW-1185">Reference proteome</keyword>